<keyword evidence="2" id="KW-0547">Nucleotide-binding</keyword>
<dbReference type="SMART" id="SM00382">
    <property type="entry name" value="AAA"/>
    <property type="match status" value="1"/>
</dbReference>
<evidence type="ECO:0000256" key="2">
    <source>
        <dbReference type="ARBA" id="ARBA00022741"/>
    </source>
</evidence>
<evidence type="ECO:0000259" key="6">
    <source>
        <dbReference type="PROSITE" id="PS50110"/>
    </source>
</evidence>
<dbReference type="Gene3D" id="3.40.50.300">
    <property type="entry name" value="P-loop containing nucleotide triphosphate hydrolases"/>
    <property type="match status" value="1"/>
</dbReference>
<dbReference type="InterPro" id="IPR001789">
    <property type="entry name" value="Sig_transdc_resp-reg_receiver"/>
</dbReference>
<comment type="caution">
    <text evidence="7">The sequence shown here is derived from an EMBL/GenBank/DDBJ whole genome shotgun (WGS) entry which is preliminary data.</text>
</comment>
<dbReference type="Gene3D" id="3.30.450.90">
    <property type="match status" value="1"/>
</dbReference>
<dbReference type="CDD" id="cd01129">
    <property type="entry name" value="PulE-GspE-like"/>
    <property type="match status" value="1"/>
</dbReference>
<dbReference type="Gene3D" id="3.40.50.2300">
    <property type="match status" value="1"/>
</dbReference>
<feature type="modified residue" description="4-aspartylphosphate" evidence="4">
    <location>
        <position position="761"/>
    </location>
</feature>
<accession>A0A7V5H3D4</accession>
<feature type="region of interest" description="Disordered" evidence="5">
    <location>
        <begin position="589"/>
        <end position="707"/>
    </location>
</feature>
<dbReference type="Pfam" id="PF00437">
    <property type="entry name" value="T2SSE"/>
    <property type="match status" value="1"/>
</dbReference>
<dbReference type="Pfam" id="PF00072">
    <property type="entry name" value="Response_reg"/>
    <property type="match status" value="1"/>
</dbReference>
<comment type="similarity">
    <text evidence="1">Belongs to the GSP E family.</text>
</comment>
<reference evidence="7" key="1">
    <citation type="journal article" date="2020" name="mSystems">
        <title>Genome- and Community-Level Interaction Insights into Carbon Utilization and Element Cycling Functions of Hydrothermarchaeota in Hydrothermal Sediment.</title>
        <authorList>
            <person name="Zhou Z."/>
            <person name="Liu Y."/>
            <person name="Xu W."/>
            <person name="Pan J."/>
            <person name="Luo Z.H."/>
            <person name="Li M."/>
        </authorList>
    </citation>
    <scope>NUCLEOTIDE SEQUENCE [LARGE SCALE GENOMIC DNA]</scope>
    <source>
        <strain evidence="7">HyVt-76</strain>
    </source>
</reference>
<evidence type="ECO:0000256" key="1">
    <source>
        <dbReference type="ARBA" id="ARBA00006611"/>
    </source>
</evidence>
<dbReference type="InterPro" id="IPR001482">
    <property type="entry name" value="T2SS/T4SS_dom"/>
</dbReference>
<sequence>MIMTHKHVFEDDWLVKALLYYQIIDQNLYDELATRYSSEKYFFDVLIKNNLLQKQDLITFIEEALQIPVVDLSKVKIDPKALENIPKEVCQKHQIFPFKQTENEVHIACFNPYNLEAEKEIEFITGKYVKTYFALLEQVKQKIKEYYSPDEIIDNLVGGEGKRLKVRVAGEEDVEEKGVVKLVNQIFAEAVANDASDIHIEAGEKEVVVRLRIDGVMHTIMELPKALHAQIVSRIKVISNLNIAESRKPQDGKTKIFVDGADIDLRVSILPTSYGEKVVIRLLDKRKAMVSFEQLGIRGYNLKQLEKVFSVRQGMILVTGPTGSGKSTTLYAAINRLRSSATNILTVEDPIEYVFEGINQVQVNEKAGITFASALRSFLRQDPDVILVGEIRDGETAEIAIQAALTGHLVLSTLHTNDTFGTITRLADMGVDEAKVAEALQAVIAQRLVRRLCTNCKKPVAHKLLDPKLIHFFKNLGYDNYQVYQANGCSVCNYTGYKGRIGVYEILLINQELKDALYRKAQLMELRKIARKHGFRNLFEDGLSLVAEGITDYQELLRVIQPDVSTIRKKPPIPPVKKSFEMEQAAENNALKLDEEPIKEDESVSQAPESKAEPALEEEDVLKLDDFEVESEESKESTPEPKKVKPQRTQPKKKKVVENPLDEIKKIARELKESSKATEKKPDEQKTAIKKSVPEPPAKQTSAKEPSETVDILVIDDYAVTRMLLKRMIERQKCWKVREAEDGLKAIEKIEEKIPDIILLDLMMPNMDGYEFLQYLRGNPETENVPVLIITSLNGTENELKGFEFGADDFITKPINMNLLIARIQRHLGRFPGKSMVKQKAISV</sequence>
<dbReference type="Gene3D" id="3.30.300.160">
    <property type="entry name" value="Type II secretion system, protein E, N-terminal domain"/>
    <property type="match status" value="1"/>
</dbReference>
<dbReference type="PROSITE" id="PS00662">
    <property type="entry name" value="T2SP_E"/>
    <property type="match status" value="1"/>
</dbReference>
<dbReference type="AlphaFoldDB" id="A0A7V5H3D4"/>
<dbReference type="EMBL" id="DRTD01000362">
    <property type="protein sequence ID" value="HHE55099.1"/>
    <property type="molecule type" value="Genomic_DNA"/>
</dbReference>
<feature type="domain" description="Response regulatory" evidence="6">
    <location>
        <begin position="711"/>
        <end position="828"/>
    </location>
</feature>
<dbReference type="Proteomes" id="UP000886111">
    <property type="component" value="Unassembled WGS sequence"/>
</dbReference>
<evidence type="ECO:0000256" key="3">
    <source>
        <dbReference type="ARBA" id="ARBA00022840"/>
    </source>
</evidence>
<protein>
    <submittedName>
        <fullName evidence="7">Response regulator</fullName>
    </submittedName>
</protein>
<feature type="compositionally biased region" description="Basic and acidic residues" evidence="5">
    <location>
        <begin position="662"/>
        <end position="687"/>
    </location>
</feature>
<evidence type="ECO:0000313" key="7">
    <source>
        <dbReference type="EMBL" id="HHE55099.1"/>
    </source>
</evidence>
<organism evidence="7">
    <name type="scientific">Caldithrix abyssi</name>
    <dbReference type="NCBI Taxonomy" id="187145"/>
    <lineage>
        <taxon>Bacteria</taxon>
        <taxon>Pseudomonadati</taxon>
        <taxon>Calditrichota</taxon>
        <taxon>Calditrichia</taxon>
        <taxon>Calditrichales</taxon>
        <taxon>Calditrichaceae</taxon>
        <taxon>Caldithrix</taxon>
    </lineage>
</organism>
<dbReference type="SMART" id="SM00448">
    <property type="entry name" value="REC"/>
    <property type="match status" value="1"/>
</dbReference>
<dbReference type="PANTHER" id="PTHR30258:SF1">
    <property type="entry name" value="PROTEIN TRANSPORT PROTEIN HOFB HOMOLOG"/>
    <property type="match status" value="1"/>
</dbReference>
<feature type="compositionally biased region" description="Basic and acidic residues" evidence="5">
    <location>
        <begin position="621"/>
        <end position="643"/>
    </location>
</feature>
<dbReference type="GO" id="GO:0016887">
    <property type="term" value="F:ATP hydrolysis activity"/>
    <property type="evidence" value="ECO:0007669"/>
    <property type="project" value="TreeGrafter"/>
</dbReference>
<name>A0A7V5H3D4_CALAY</name>
<keyword evidence="4" id="KW-0597">Phosphoprotein</keyword>
<dbReference type="InterPro" id="IPR007831">
    <property type="entry name" value="T2SS_GspE_N"/>
</dbReference>
<dbReference type="Pfam" id="PF05157">
    <property type="entry name" value="MshEN"/>
    <property type="match status" value="1"/>
</dbReference>
<dbReference type="GO" id="GO:0000160">
    <property type="term" value="P:phosphorelay signal transduction system"/>
    <property type="evidence" value="ECO:0007669"/>
    <property type="project" value="InterPro"/>
</dbReference>
<dbReference type="FunFam" id="3.40.50.300:FF:000398">
    <property type="entry name" value="Type IV pilus assembly ATPase PilB"/>
    <property type="match status" value="1"/>
</dbReference>
<gene>
    <name evidence="7" type="ORF">ENL21_04905</name>
</gene>
<dbReference type="InterPro" id="IPR011006">
    <property type="entry name" value="CheY-like_superfamily"/>
</dbReference>
<dbReference type="PROSITE" id="PS50110">
    <property type="entry name" value="RESPONSE_REGULATORY"/>
    <property type="match status" value="1"/>
</dbReference>
<feature type="compositionally biased region" description="Basic and acidic residues" evidence="5">
    <location>
        <begin position="592"/>
        <end position="602"/>
    </location>
</feature>
<dbReference type="InterPro" id="IPR003593">
    <property type="entry name" value="AAA+_ATPase"/>
</dbReference>
<dbReference type="PANTHER" id="PTHR30258">
    <property type="entry name" value="TYPE II SECRETION SYSTEM PROTEIN GSPE-RELATED"/>
    <property type="match status" value="1"/>
</dbReference>
<dbReference type="SUPFAM" id="SSF160246">
    <property type="entry name" value="EspE N-terminal domain-like"/>
    <property type="match status" value="1"/>
</dbReference>
<dbReference type="FunFam" id="3.30.300.160:FF:000002">
    <property type="entry name" value="Type II secretion system protein E"/>
    <property type="match status" value="1"/>
</dbReference>
<dbReference type="SUPFAM" id="SSF52540">
    <property type="entry name" value="P-loop containing nucleoside triphosphate hydrolases"/>
    <property type="match status" value="1"/>
</dbReference>
<feature type="compositionally biased region" description="Basic residues" evidence="5">
    <location>
        <begin position="644"/>
        <end position="655"/>
    </location>
</feature>
<keyword evidence="3" id="KW-0067">ATP-binding</keyword>
<proteinExistence type="inferred from homology"/>
<dbReference type="GO" id="GO:0005886">
    <property type="term" value="C:plasma membrane"/>
    <property type="evidence" value="ECO:0007669"/>
    <property type="project" value="TreeGrafter"/>
</dbReference>
<dbReference type="SUPFAM" id="SSF52172">
    <property type="entry name" value="CheY-like"/>
    <property type="match status" value="1"/>
</dbReference>
<dbReference type="InterPro" id="IPR027417">
    <property type="entry name" value="P-loop_NTPase"/>
</dbReference>
<dbReference type="GO" id="GO:0005524">
    <property type="term" value="F:ATP binding"/>
    <property type="evidence" value="ECO:0007669"/>
    <property type="project" value="UniProtKB-KW"/>
</dbReference>
<evidence type="ECO:0000256" key="5">
    <source>
        <dbReference type="SAM" id="MobiDB-lite"/>
    </source>
</evidence>
<dbReference type="InterPro" id="IPR037257">
    <property type="entry name" value="T2SS_E_N_sf"/>
</dbReference>
<evidence type="ECO:0000256" key="4">
    <source>
        <dbReference type="PROSITE-ProRule" id="PRU00169"/>
    </source>
</evidence>